<evidence type="ECO:0000256" key="1">
    <source>
        <dbReference type="SAM" id="Phobius"/>
    </source>
</evidence>
<evidence type="ECO:0000313" key="3">
    <source>
        <dbReference type="Proteomes" id="UP000828390"/>
    </source>
</evidence>
<gene>
    <name evidence="2" type="ORF">DPMN_135292</name>
</gene>
<name>A0A9D4JGP2_DREPO</name>
<keyword evidence="1" id="KW-0812">Transmembrane</keyword>
<keyword evidence="1" id="KW-0472">Membrane</keyword>
<protein>
    <recommendedName>
        <fullName evidence="4">Transmembrane protein</fullName>
    </recommendedName>
</protein>
<reference evidence="2" key="1">
    <citation type="journal article" date="2019" name="bioRxiv">
        <title>The Genome of the Zebra Mussel, Dreissena polymorpha: A Resource for Invasive Species Research.</title>
        <authorList>
            <person name="McCartney M.A."/>
            <person name="Auch B."/>
            <person name="Kono T."/>
            <person name="Mallez S."/>
            <person name="Zhang Y."/>
            <person name="Obille A."/>
            <person name="Becker A."/>
            <person name="Abrahante J.E."/>
            <person name="Garbe J."/>
            <person name="Badalamenti J.P."/>
            <person name="Herman A."/>
            <person name="Mangelson H."/>
            <person name="Liachko I."/>
            <person name="Sullivan S."/>
            <person name="Sone E.D."/>
            <person name="Koren S."/>
            <person name="Silverstein K.A.T."/>
            <person name="Beckman K.B."/>
            <person name="Gohl D.M."/>
        </authorList>
    </citation>
    <scope>NUCLEOTIDE SEQUENCE</scope>
    <source>
        <strain evidence="2">Duluth1</strain>
        <tissue evidence="2">Whole animal</tissue>
    </source>
</reference>
<dbReference type="Proteomes" id="UP000828390">
    <property type="component" value="Unassembled WGS sequence"/>
</dbReference>
<feature type="transmembrane region" description="Helical" evidence="1">
    <location>
        <begin position="338"/>
        <end position="360"/>
    </location>
</feature>
<evidence type="ECO:0008006" key="4">
    <source>
        <dbReference type="Google" id="ProtNLM"/>
    </source>
</evidence>
<keyword evidence="3" id="KW-1185">Reference proteome</keyword>
<comment type="caution">
    <text evidence="2">The sequence shown here is derived from an EMBL/GenBank/DDBJ whole genome shotgun (WGS) entry which is preliminary data.</text>
</comment>
<evidence type="ECO:0000313" key="2">
    <source>
        <dbReference type="EMBL" id="KAH3806962.1"/>
    </source>
</evidence>
<sequence length="418" mass="46006">MHNPESLSLDMVDLSHVLTRLSVLNDRSTVKVVAGRGYGSCAITLSLEAGCAQTNVIFAVEPLPRRRHLYYEVELMLVSWRLSQYQGVETSVMEMKQCHGDEAIAGFVAYAMYMPIHTSGWRKASKGFFFAQKNSVELESGTFRFLDQHPTTKPQTHRCCIVPAVEVLANPIQIPNSATTVTTNDSAAFAADKVNDGVVQNATKQWGSGDCDCCSALHRPSWVQLTLVERVIVFGPVDELASFTFASIDLYTDKQLATKIILVRTALPATVYTDQAVTVLLATVLGTNVRLGGHIVTVAWQAVTMFLATVLMTELRLAGLRVTVASLRSAILKKYYNALLAVSTAFGVVVEAVAVFIVVFSRRIHRQCVGGTRANIESPSHNTYDDLAQRSMNPSHYDSLPMSTTLARIIRDLNRYII</sequence>
<reference evidence="2" key="2">
    <citation type="submission" date="2020-11" db="EMBL/GenBank/DDBJ databases">
        <authorList>
            <person name="McCartney M.A."/>
            <person name="Auch B."/>
            <person name="Kono T."/>
            <person name="Mallez S."/>
            <person name="Becker A."/>
            <person name="Gohl D.M."/>
            <person name="Silverstein K.A.T."/>
            <person name="Koren S."/>
            <person name="Bechman K.B."/>
            <person name="Herman A."/>
            <person name="Abrahante J.E."/>
            <person name="Garbe J."/>
        </authorList>
    </citation>
    <scope>NUCLEOTIDE SEQUENCE</scope>
    <source>
        <strain evidence="2">Duluth1</strain>
        <tissue evidence="2">Whole animal</tissue>
    </source>
</reference>
<dbReference type="AlphaFoldDB" id="A0A9D4JGP2"/>
<dbReference type="EMBL" id="JAIWYP010000006">
    <property type="protein sequence ID" value="KAH3806962.1"/>
    <property type="molecule type" value="Genomic_DNA"/>
</dbReference>
<organism evidence="2 3">
    <name type="scientific">Dreissena polymorpha</name>
    <name type="common">Zebra mussel</name>
    <name type="synonym">Mytilus polymorpha</name>
    <dbReference type="NCBI Taxonomy" id="45954"/>
    <lineage>
        <taxon>Eukaryota</taxon>
        <taxon>Metazoa</taxon>
        <taxon>Spiralia</taxon>
        <taxon>Lophotrochozoa</taxon>
        <taxon>Mollusca</taxon>
        <taxon>Bivalvia</taxon>
        <taxon>Autobranchia</taxon>
        <taxon>Heteroconchia</taxon>
        <taxon>Euheterodonta</taxon>
        <taxon>Imparidentia</taxon>
        <taxon>Neoheterodontei</taxon>
        <taxon>Myida</taxon>
        <taxon>Dreissenoidea</taxon>
        <taxon>Dreissenidae</taxon>
        <taxon>Dreissena</taxon>
    </lineage>
</organism>
<keyword evidence="1" id="KW-1133">Transmembrane helix</keyword>
<proteinExistence type="predicted"/>
<accession>A0A9D4JGP2</accession>